<dbReference type="InterPro" id="IPR052899">
    <property type="entry name" value="Class-I_DAHP_synthase"/>
</dbReference>
<proteinExistence type="predicted"/>
<dbReference type="PANTHER" id="PTHR43018:SF3">
    <property type="entry name" value="CARBOXYSOME FORMATION PROTEIN"/>
    <property type="match status" value="1"/>
</dbReference>
<dbReference type="EC" id="2.5.1.54" evidence="3"/>
<dbReference type="SUPFAM" id="SSF51569">
    <property type="entry name" value="Aldolase"/>
    <property type="match status" value="1"/>
</dbReference>
<dbReference type="InterPro" id="IPR013785">
    <property type="entry name" value="Aldolase_TIM"/>
</dbReference>
<accession>A0ABS5PSJ2</accession>
<dbReference type="NCBIfam" id="NF006421">
    <property type="entry name" value="PRK08673.1"/>
    <property type="match status" value="1"/>
</dbReference>
<gene>
    <name evidence="3" type="primary">aroF</name>
    <name evidence="3" type="ORF">KHM83_15720</name>
</gene>
<dbReference type="Pfam" id="PF00793">
    <property type="entry name" value="DAHP_synth_1"/>
    <property type="match status" value="1"/>
</dbReference>
<dbReference type="NCBIfam" id="NF009239">
    <property type="entry name" value="PRK12595.1"/>
    <property type="match status" value="1"/>
</dbReference>
<keyword evidence="1 3" id="KW-0808">Transferase</keyword>
<comment type="caution">
    <text evidence="3">The sequence shown here is derived from an EMBL/GenBank/DDBJ whole genome shotgun (WGS) entry which is preliminary data.</text>
</comment>
<dbReference type="Proteomes" id="UP000746471">
    <property type="component" value="Unassembled WGS sequence"/>
</dbReference>
<dbReference type="Gene3D" id="3.20.20.70">
    <property type="entry name" value="Aldolase class I"/>
    <property type="match status" value="1"/>
</dbReference>
<keyword evidence="4" id="KW-1185">Reference proteome</keyword>
<dbReference type="PANTHER" id="PTHR43018">
    <property type="entry name" value="PHOSPHO-2-DEHYDRO-3-DEOXYHEPTONATE ALDOLASE"/>
    <property type="match status" value="1"/>
</dbReference>
<feature type="domain" description="DAHP synthetase I/KDSA" evidence="2">
    <location>
        <begin position="44"/>
        <end position="288"/>
    </location>
</feature>
<dbReference type="GO" id="GO:0003849">
    <property type="term" value="F:3-deoxy-7-phosphoheptulonate synthase activity"/>
    <property type="evidence" value="ECO:0007669"/>
    <property type="project" value="UniProtKB-EC"/>
</dbReference>
<evidence type="ECO:0000313" key="4">
    <source>
        <dbReference type="Proteomes" id="UP000746471"/>
    </source>
</evidence>
<name>A0ABS5PSJ2_9FIRM</name>
<organism evidence="3 4">
    <name type="scientific">Fusibacter paucivorans</name>
    <dbReference type="NCBI Taxonomy" id="76009"/>
    <lineage>
        <taxon>Bacteria</taxon>
        <taxon>Bacillati</taxon>
        <taxon>Bacillota</taxon>
        <taxon>Clostridia</taxon>
        <taxon>Eubacteriales</taxon>
        <taxon>Eubacteriales Family XII. Incertae Sedis</taxon>
        <taxon>Fusibacter</taxon>
    </lineage>
</organism>
<sequence>MAVAMNMNWKEDQEVIEIIKRIKEPFKMTNRAFKAEDTCVTVDGRSIGNGHFGIIAGPCSVESRSQIVDVAKAIELSGANFLRGGAFKPRTSPYDFQGLRSEGLALLRAAKKATGLPIVTEVMAVKTLEDHADDIDIIQIGARNMQNFDLLKAAGQLRKPVLLKRGMSATIEEFLMAAEYILSEGNDQVILCERGIRTFEKYTRNTLDLSAIPVIKRYSHLPIIIDPSHATGDSRYVESMALAAVAAGADGLMIEVHNNPETALSDGKQSLTPVQFNAVMEKVTQLAKIMGKTVG</sequence>
<evidence type="ECO:0000313" key="3">
    <source>
        <dbReference type="EMBL" id="MBS7528135.1"/>
    </source>
</evidence>
<dbReference type="RefSeq" id="WP_213237994.1">
    <property type="nucleotide sequence ID" value="NZ_JAHBCL010000032.1"/>
</dbReference>
<dbReference type="NCBIfam" id="TIGR01361">
    <property type="entry name" value="DAHP_synth_Bsub"/>
    <property type="match status" value="1"/>
</dbReference>
<evidence type="ECO:0000259" key="2">
    <source>
        <dbReference type="Pfam" id="PF00793"/>
    </source>
</evidence>
<protein>
    <submittedName>
        <fullName evidence="3">3-deoxy-7-phosphoheptulonate synthase</fullName>
        <ecNumber evidence="3">2.5.1.54</ecNumber>
    </submittedName>
</protein>
<evidence type="ECO:0000256" key="1">
    <source>
        <dbReference type="ARBA" id="ARBA00022679"/>
    </source>
</evidence>
<dbReference type="InterPro" id="IPR006268">
    <property type="entry name" value="DAHP_syn_2"/>
</dbReference>
<dbReference type="EMBL" id="JAHBCL010000032">
    <property type="protein sequence ID" value="MBS7528135.1"/>
    <property type="molecule type" value="Genomic_DNA"/>
</dbReference>
<reference evidence="3 4" key="1">
    <citation type="submission" date="2021-05" db="EMBL/GenBank/DDBJ databases">
        <title>Fusibacter ferrireducens sp. nov., an anaerobic, sulfur- and Fe-reducing bacterium isolated from the mangrove sediment.</title>
        <authorList>
            <person name="Qiu D."/>
        </authorList>
    </citation>
    <scope>NUCLEOTIDE SEQUENCE [LARGE SCALE GENOMIC DNA]</scope>
    <source>
        <strain evidence="3 4">DSM 12116</strain>
    </source>
</reference>
<dbReference type="InterPro" id="IPR006218">
    <property type="entry name" value="DAHP1/KDSA"/>
</dbReference>